<accession>A0A4R2FSV9</accession>
<dbReference type="Proteomes" id="UP000049495">
    <property type="component" value="Unassembled WGS sequence"/>
</dbReference>
<dbReference type="Proteomes" id="UP000049077">
    <property type="component" value="Unassembled WGS sequence"/>
</dbReference>
<reference evidence="5" key="1">
    <citation type="submission" date="2014-06" db="EMBL/GenBank/DDBJ databases">
        <authorList>
            <person name="Le Roux Frederique"/>
        </authorList>
    </citation>
    <scope>NUCLEOTIDE SEQUENCE [LARGE SCALE GENOMIC DNA]</scope>
    <source>
        <strain evidence="5">J5-5</strain>
    </source>
</reference>
<proteinExistence type="predicted"/>
<evidence type="ECO:0000256" key="1">
    <source>
        <dbReference type="SAM" id="MobiDB-lite"/>
    </source>
</evidence>
<sequence length="126" mass="14432">MGTIKVVYGGGLGIRVSAQQKNAMLIIHYIELNHGKHTPVHTSYLRKQVSKSLCKELTSNHFLVGLRKLSDNGYLVYQPNENKLLNSSAKENENMWQLTSKGRIYAEELHSSRMRPKRTYTKKSNK</sequence>
<organism evidence="2 5">
    <name type="scientific">Vibrio crassostreae</name>
    <dbReference type="NCBI Taxonomy" id="246167"/>
    <lineage>
        <taxon>Bacteria</taxon>
        <taxon>Pseudomonadati</taxon>
        <taxon>Pseudomonadota</taxon>
        <taxon>Gammaproteobacteria</taxon>
        <taxon>Vibrionales</taxon>
        <taxon>Vibrionaceae</taxon>
        <taxon>Vibrio</taxon>
    </lineage>
</organism>
<evidence type="ECO:0000313" key="3">
    <source>
        <dbReference type="EMBL" id="CDT14548.1"/>
    </source>
</evidence>
<evidence type="ECO:0000313" key="4">
    <source>
        <dbReference type="Proteomes" id="UP000049077"/>
    </source>
</evidence>
<evidence type="ECO:0000313" key="5">
    <source>
        <dbReference type="Proteomes" id="UP000049495"/>
    </source>
</evidence>
<keyword evidence="4" id="KW-1185">Reference proteome</keyword>
<dbReference type="EMBL" id="CCJV01000020">
    <property type="protein sequence ID" value="CDS95146.1"/>
    <property type="molecule type" value="Genomic_DNA"/>
</dbReference>
<gene>
    <name evidence="3" type="ORF">VCR4J5_1520017</name>
    <name evidence="2" type="ORF">VCR5J5_1160009</name>
</gene>
<feature type="region of interest" description="Disordered" evidence="1">
    <location>
        <begin position="107"/>
        <end position="126"/>
    </location>
</feature>
<name>A0A4R2FSV9_9VIBR</name>
<reference evidence="2 4" key="2">
    <citation type="submission" date="2014-06" db="EMBL/GenBank/DDBJ databases">
        <authorList>
            <person name="Le Roux F."/>
        </authorList>
    </citation>
    <scope>NUCLEOTIDE SEQUENCE</scope>
    <source>
        <strain evidence="3 4">J5-4</strain>
        <strain evidence="2">J5-5</strain>
    </source>
</reference>
<comment type="caution">
    <text evidence="2">The sequence shown here is derived from an EMBL/GenBank/DDBJ whole genome shotgun (WGS) entry which is preliminary data.</text>
</comment>
<dbReference type="AlphaFoldDB" id="A0A4R2FSV9"/>
<dbReference type="RefSeq" id="WP_376745436.1">
    <property type="nucleotide sequence ID" value="NZ_CAWQAQ010000004.1"/>
</dbReference>
<evidence type="ECO:0000313" key="2">
    <source>
        <dbReference type="EMBL" id="CDS95146.1"/>
    </source>
</evidence>
<dbReference type="EMBL" id="CCJX01000060">
    <property type="protein sequence ID" value="CDT14548.1"/>
    <property type="molecule type" value="Genomic_DNA"/>
</dbReference>
<protein>
    <submittedName>
        <fullName evidence="2">Uncharacterized protein</fullName>
    </submittedName>
</protein>
<feature type="compositionally biased region" description="Basic residues" evidence="1">
    <location>
        <begin position="112"/>
        <end position="126"/>
    </location>
</feature>